<dbReference type="PANTHER" id="PTHR15075:SF2">
    <property type="entry name" value="ALPHA-1,6-MANNOSYLGLYCOPROTEIN 6-BETA-N-ACETYLGLUCOSAMINYLTRANSFERASE"/>
    <property type="match status" value="1"/>
</dbReference>
<dbReference type="InterPro" id="IPR052105">
    <property type="entry name" value="MGAT5_Glycosyltransferase"/>
</dbReference>
<dbReference type="AlphaFoldDB" id="A0A8S1GU62"/>
<proteinExistence type="predicted"/>
<keyword evidence="1" id="KW-0472">Membrane</keyword>
<dbReference type="Proteomes" id="UP000835052">
    <property type="component" value="Unassembled WGS sequence"/>
</dbReference>
<protein>
    <submittedName>
        <fullName evidence="2">Uncharacterized protein</fullName>
    </submittedName>
</protein>
<dbReference type="GO" id="GO:0030144">
    <property type="term" value="F:alpha-1,6-mannosylglycoprotein 6-beta-N-acetylglucosaminyltransferase activity"/>
    <property type="evidence" value="ECO:0007669"/>
    <property type="project" value="TreeGrafter"/>
</dbReference>
<dbReference type="GO" id="GO:0005794">
    <property type="term" value="C:Golgi apparatus"/>
    <property type="evidence" value="ECO:0007669"/>
    <property type="project" value="TreeGrafter"/>
</dbReference>
<dbReference type="PANTHER" id="PTHR15075">
    <property type="entry name" value="ALPHA-MANNOSIDE BETA-1,6-N-ACETYLGLUCOSAMINYLTRANSFERASE"/>
    <property type="match status" value="1"/>
</dbReference>
<name>A0A8S1GU62_9PELO</name>
<feature type="transmembrane region" description="Helical" evidence="1">
    <location>
        <begin position="56"/>
        <end position="77"/>
    </location>
</feature>
<dbReference type="EMBL" id="CAJGYM010000004">
    <property type="protein sequence ID" value="CAD6186461.1"/>
    <property type="molecule type" value="Genomic_DNA"/>
</dbReference>
<keyword evidence="1" id="KW-1133">Transmembrane helix</keyword>
<reference evidence="2" key="1">
    <citation type="submission" date="2020-10" db="EMBL/GenBank/DDBJ databases">
        <authorList>
            <person name="Kikuchi T."/>
        </authorList>
    </citation>
    <scope>NUCLEOTIDE SEQUENCE</scope>
    <source>
        <strain evidence="2">NKZ352</strain>
    </source>
</reference>
<accession>A0A8S1GU62</accession>
<dbReference type="OrthoDB" id="5871286at2759"/>
<organism evidence="2 3">
    <name type="scientific">Caenorhabditis auriculariae</name>
    <dbReference type="NCBI Taxonomy" id="2777116"/>
    <lineage>
        <taxon>Eukaryota</taxon>
        <taxon>Metazoa</taxon>
        <taxon>Ecdysozoa</taxon>
        <taxon>Nematoda</taxon>
        <taxon>Chromadorea</taxon>
        <taxon>Rhabditida</taxon>
        <taxon>Rhabditina</taxon>
        <taxon>Rhabditomorpha</taxon>
        <taxon>Rhabditoidea</taxon>
        <taxon>Rhabditidae</taxon>
        <taxon>Peloderinae</taxon>
        <taxon>Caenorhabditis</taxon>
    </lineage>
</organism>
<dbReference type="GO" id="GO:0006487">
    <property type="term" value="P:protein N-linked glycosylation"/>
    <property type="evidence" value="ECO:0007669"/>
    <property type="project" value="TreeGrafter"/>
</dbReference>
<evidence type="ECO:0000313" key="3">
    <source>
        <dbReference type="Proteomes" id="UP000835052"/>
    </source>
</evidence>
<comment type="caution">
    <text evidence="2">The sequence shown here is derived from an EMBL/GenBank/DDBJ whole genome shotgun (WGS) entry which is preliminary data.</text>
</comment>
<gene>
    <name evidence="2" type="ORF">CAUJ_LOCUS2380</name>
</gene>
<keyword evidence="3" id="KW-1185">Reference proteome</keyword>
<evidence type="ECO:0000313" key="2">
    <source>
        <dbReference type="EMBL" id="CAD6186461.1"/>
    </source>
</evidence>
<evidence type="ECO:0000256" key="1">
    <source>
        <dbReference type="SAM" id="Phobius"/>
    </source>
</evidence>
<keyword evidence="1" id="KW-0812">Transmembrane</keyword>
<sequence length="166" mass="19209">MVAGKDGEADDSVGKKKVWEVLVDRRSPPKEVLTGSENSVQCFLSLLREKGYSRKINVLLIVFFLAFVPLGFFYHALLLESEEPEELQSQFDASRFYSDLLKFNQSECAFFPSNIAKTHPQCLRKMQWLQKGWRSHTCYSQQLVDGSLCSFRRYLSVVERNCILLR</sequence>